<keyword evidence="2" id="KW-1185">Reference proteome</keyword>
<protein>
    <submittedName>
        <fullName evidence="1">Uncharacterized protein</fullName>
    </submittedName>
</protein>
<organism evidence="1 2">
    <name type="scientific">Pilimelia anulata</name>
    <dbReference type="NCBI Taxonomy" id="53371"/>
    <lineage>
        <taxon>Bacteria</taxon>
        <taxon>Bacillati</taxon>
        <taxon>Actinomycetota</taxon>
        <taxon>Actinomycetes</taxon>
        <taxon>Micromonosporales</taxon>
        <taxon>Micromonosporaceae</taxon>
        <taxon>Pilimelia</taxon>
    </lineage>
</organism>
<reference evidence="1" key="1">
    <citation type="journal article" date="2014" name="Int. J. Syst. Evol. Microbiol.">
        <title>Complete genome sequence of Corynebacterium casei LMG S-19264T (=DSM 44701T), isolated from a smear-ripened cheese.</title>
        <authorList>
            <consortium name="US DOE Joint Genome Institute (JGI-PGF)"/>
            <person name="Walter F."/>
            <person name="Albersmeier A."/>
            <person name="Kalinowski J."/>
            <person name="Ruckert C."/>
        </authorList>
    </citation>
    <scope>NUCLEOTIDE SEQUENCE</scope>
    <source>
        <strain evidence="1">JCM 3090</strain>
    </source>
</reference>
<dbReference type="EMBL" id="BMQB01000006">
    <property type="protein sequence ID" value="GGJ99914.1"/>
    <property type="molecule type" value="Genomic_DNA"/>
</dbReference>
<comment type="caution">
    <text evidence="1">The sequence shown here is derived from an EMBL/GenBank/DDBJ whole genome shotgun (WGS) entry which is preliminary data.</text>
</comment>
<dbReference type="RefSeq" id="WP_189170953.1">
    <property type="nucleotide sequence ID" value="NZ_BMQB01000006.1"/>
</dbReference>
<dbReference type="AlphaFoldDB" id="A0A8J3FB40"/>
<dbReference type="Proteomes" id="UP000649739">
    <property type="component" value="Unassembled WGS sequence"/>
</dbReference>
<reference evidence="1" key="2">
    <citation type="submission" date="2020-09" db="EMBL/GenBank/DDBJ databases">
        <authorList>
            <person name="Sun Q."/>
            <person name="Ohkuma M."/>
        </authorList>
    </citation>
    <scope>NUCLEOTIDE SEQUENCE</scope>
    <source>
        <strain evidence="1">JCM 3090</strain>
    </source>
</reference>
<name>A0A8J3FB40_9ACTN</name>
<evidence type="ECO:0000313" key="1">
    <source>
        <dbReference type="EMBL" id="GGJ99914.1"/>
    </source>
</evidence>
<sequence length="90" mass="10670">MHDHERRENEWLLYEFAVNEGYSLADIFYEHHHGSHSSLMALLTLLRQRDTRHVVVPTLMHIARHPLLQITMIELFEQQAAAHIHESRGH</sequence>
<accession>A0A8J3FB40</accession>
<gene>
    <name evidence="1" type="ORF">GCM10010123_32220</name>
</gene>
<evidence type="ECO:0000313" key="2">
    <source>
        <dbReference type="Proteomes" id="UP000649739"/>
    </source>
</evidence>
<proteinExistence type="predicted"/>